<dbReference type="AlphaFoldDB" id="A0A437PDY7"/>
<reference evidence="3 4" key="1">
    <citation type="submission" date="2019-01" db="EMBL/GenBank/DDBJ databases">
        <title>Genome sequences of Streptomyces and Rhizobium isolates collected from root and soil.</title>
        <authorList>
            <person name="Chhettri S."/>
            <person name="Sevigny J.L."/>
            <person name="Sen A."/>
            <person name="Ennis N."/>
            <person name="Tisa L."/>
        </authorList>
    </citation>
    <scope>NUCLEOTIDE SEQUENCE [LARGE SCALE GENOMIC DNA]</scope>
    <source>
        <strain evidence="3 4">San01</strain>
    </source>
</reference>
<evidence type="ECO:0000313" key="3">
    <source>
        <dbReference type="EMBL" id="RVU20485.1"/>
    </source>
</evidence>
<dbReference type="Pfam" id="PF18604">
    <property type="entry name" value="PreAtp-grasp"/>
    <property type="match status" value="1"/>
</dbReference>
<evidence type="ECO:0000259" key="2">
    <source>
        <dbReference type="PROSITE" id="PS50975"/>
    </source>
</evidence>
<dbReference type="EMBL" id="RZYA01000015">
    <property type="protein sequence ID" value="RVU20485.1"/>
    <property type="molecule type" value="Genomic_DNA"/>
</dbReference>
<dbReference type="SUPFAM" id="SSF56059">
    <property type="entry name" value="Glutathione synthetase ATP-binding domain-like"/>
    <property type="match status" value="1"/>
</dbReference>
<sequence>MPKIILINVRADYPAAALGVTSSHPTTVSGWRHMWFIEEGDILVVPAQIEQDFLEYVGQVIGVDTDTILTLTRNEILNDEVILSPDFVGELQSLIFLTNRSEPWQFMPCFFTDGAAELSRLLGVKAGTGWEFASQRGPVLLNRKSHFRQLATGAGLPVPNGCITNNLRTLTRAVERLLPETGSVIIKGDNAAGGKGNIALTQHSIDEAFEGVRETRKIDITNVAEVAASVWDELKDQQVLVVESYHKARSIFYFEFHISDSREVRFIASGSARLEPNPSDQKELVWVGLDIPADLPPFSFGSAVTEAAKFAHLAADLGYQGYINIDAILTDSGELLFNESNARWGGGTILHAISERLVGTRYSDTHNVSSLRDVPPVPLPEALALLAEQEIAFDKSQGRGVIILACDPRLANMMECLIIGSSLDENRKIEGDLRKAVDEYLAAAATDR</sequence>
<dbReference type="RefSeq" id="WP_127831092.1">
    <property type="nucleotide sequence ID" value="NZ_RZYA01000015.1"/>
</dbReference>
<dbReference type="InterPro" id="IPR040754">
    <property type="entry name" value="PreAtp-grasp"/>
</dbReference>
<organism evidence="3 4">
    <name type="scientific">Streptomyces antnestii</name>
    <dbReference type="NCBI Taxonomy" id="2494256"/>
    <lineage>
        <taxon>Bacteria</taxon>
        <taxon>Bacillati</taxon>
        <taxon>Actinomycetota</taxon>
        <taxon>Actinomycetes</taxon>
        <taxon>Kitasatosporales</taxon>
        <taxon>Streptomycetaceae</taxon>
        <taxon>Streptomyces</taxon>
    </lineage>
</organism>
<comment type="caution">
    <text evidence="3">The sequence shown here is derived from an EMBL/GenBank/DDBJ whole genome shotgun (WGS) entry which is preliminary data.</text>
</comment>
<name>A0A437PDY7_9ACTN</name>
<keyword evidence="1" id="KW-0067">ATP-binding</keyword>
<keyword evidence="4" id="KW-1185">Reference proteome</keyword>
<dbReference type="Gene3D" id="3.30.470.20">
    <property type="entry name" value="ATP-grasp fold, B domain"/>
    <property type="match status" value="1"/>
</dbReference>
<protein>
    <recommendedName>
        <fullName evidence="2">ATP-grasp domain-containing protein</fullName>
    </recommendedName>
</protein>
<feature type="domain" description="ATP-grasp" evidence="2">
    <location>
        <begin position="148"/>
        <end position="371"/>
    </location>
</feature>
<dbReference type="PROSITE" id="PS50975">
    <property type="entry name" value="ATP_GRASP"/>
    <property type="match status" value="1"/>
</dbReference>
<proteinExistence type="predicted"/>
<evidence type="ECO:0000256" key="1">
    <source>
        <dbReference type="PROSITE-ProRule" id="PRU00409"/>
    </source>
</evidence>
<dbReference type="InterPro" id="IPR011761">
    <property type="entry name" value="ATP-grasp"/>
</dbReference>
<dbReference type="GO" id="GO:0046872">
    <property type="term" value="F:metal ion binding"/>
    <property type="evidence" value="ECO:0007669"/>
    <property type="project" value="InterPro"/>
</dbReference>
<keyword evidence="1" id="KW-0547">Nucleotide-binding</keyword>
<dbReference type="Proteomes" id="UP000283128">
    <property type="component" value="Unassembled WGS sequence"/>
</dbReference>
<dbReference type="OrthoDB" id="581833at2"/>
<gene>
    <name evidence="3" type="ORF">EOT10_27870</name>
</gene>
<dbReference type="GO" id="GO:0005524">
    <property type="term" value="F:ATP binding"/>
    <property type="evidence" value="ECO:0007669"/>
    <property type="project" value="UniProtKB-UniRule"/>
</dbReference>
<evidence type="ECO:0000313" key="4">
    <source>
        <dbReference type="Proteomes" id="UP000283128"/>
    </source>
</evidence>
<accession>A0A437PDY7</accession>